<organism evidence="2 3">
    <name type="scientific">Peronospora destructor</name>
    <dbReference type="NCBI Taxonomy" id="86335"/>
    <lineage>
        <taxon>Eukaryota</taxon>
        <taxon>Sar</taxon>
        <taxon>Stramenopiles</taxon>
        <taxon>Oomycota</taxon>
        <taxon>Peronosporomycetes</taxon>
        <taxon>Peronosporales</taxon>
        <taxon>Peronosporaceae</taxon>
        <taxon>Peronospora</taxon>
    </lineage>
</organism>
<protein>
    <submittedName>
        <fullName evidence="2">Uncharacterized protein</fullName>
    </submittedName>
</protein>
<dbReference type="Proteomes" id="UP001162029">
    <property type="component" value="Unassembled WGS sequence"/>
</dbReference>
<reference evidence="2" key="1">
    <citation type="submission" date="2022-12" db="EMBL/GenBank/DDBJ databases">
        <authorList>
            <person name="Webb A."/>
        </authorList>
    </citation>
    <scope>NUCLEOTIDE SEQUENCE</scope>
    <source>
        <strain evidence="2">Pd1</strain>
    </source>
</reference>
<proteinExistence type="predicted"/>
<name>A0AAV0SY13_9STRA</name>
<keyword evidence="3" id="KW-1185">Reference proteome</keyword>
<feature type="compositionally biased region" description="Low complexity" evidence="1">
    <location>
        <begin position="28"/>
        <end position="40"/>
    </location>
</feature>
<feature type="region of interest" description="Disordered" evidence="1">
    <location>
        <begin position="26"/>
        <end position="55"/>
    </location>
</feature>
<dbReference type="AlphaFoldDB" id="A0AAV0SY13"/>
<sequence length="473" mass="55236">MRTMERDMAALELDIEAVFEPEVEVNDSTLSSTEEFSSSSKKMPPTSLNIIDDNDDDDDITSQLLSMLAEEISQKKRKRNLKTAGTSTTGIRHRKALALALPDDGLKREKNRDSVKRSYYRKIETIGELRAHTQYLREQYNNLLAQWEDKTEREKVETAKDPSSLMKRYLELVRLRDRLWMENTQLHEQFEDREKISFRFQRLFDVNYQLMDHSLAAPIEDENGERRVQTPMLIMDEMSFENFEKFALDAQRTVETFLASRHRMITTETALGWTCSHVAKDNSFGYYFEKNFCSSSYVSAPEVARAAWQTLTSPDRHSKLYAPVLHTRFHIMQQFDNNSYVLYRTMEKEGEDSITTALIIMTRIPHPNDSGCLIICKGLRREEHTLHVEFSKAIALQKKKEWRQSMYWINIEEAPVDDSKNSENVQNEEKKLKVVHGGIMNNMGDRSRSFWLFENLQIALRWEQNLGLGTPLS</sequence>
<evidence type="ECO:0000313" key="2">
    <source>
        <dbReference type="EMBL" id="CAI5710286.1"/>
    </source>
</evidence>
<dbReference type="EMBL" id="CANTFM010000068">
    <property type="protein sequence ID" value="CAI5710286.1"/>
    <property type="molecule type" value="Genomic_DNA"/>
</dbReference>
<gene>
    <name evidence="2" type="ORF">PDE001_LOCUS413</name>
</gene>
<comment type="caution">
    <text evidence="2">The sequence shown here is derived from an EMBL/GenBank/DDBJ whole genome shotgun (WGS) entry which is preliminary data.</text>
</comment>
<evidence type="ECO:0000313" key="3">
    <source>
        <dbReference type="Proteomes" id="UP001162029"/>
    </source>
</evidence>
<evidence type="ECO:0000256" key="1">
    <source>
        <dbReference type="SAM" id="MobiDB-lite"/>
    </source>
</evidence>
<accession>A0AAV0SY13</accession>